<feature type="region of interest" description="Disordered" evidence="3">
    <location>
        <begin position="488"/>
        <end position="510"/>
    </location>
</feature>
<evidence type="ECO:0000313" key="6">
    <source>
        <dbReference type="Proteomes" id="UP000757232"/>
    </source>
</evidence>
<feature type="compositionally biased region" description="Polar residues" evidence="3">
    <location>
        <begin position="497"/>
        <end position="508"/>
    </location>
</feature>
<gene>
    <name evidence="5" type="ORF">A7U60_g2078</name>
</gene>
<feature type="domain" description="N-acetyltransferase" evidence="4">
    <location>
        <begin position="337"/>
        <end position="483"/>
    </location>
</feature>
<name>A0A9Q5I2X3_SANBA</name>
<dbReference type="SUPFAM" id="SSF55729">
    <property type="entry name" value="Acyl-CoA N-acyltransferases (Nat)"/>
    <property type="match status" value="2"/>
</dbReference>
<dbReference type="OrthoDB" id="30840at2759"/>
<dbReference type="PANTHER" id="PTHR10908">
    <property type="entry name" value="SEROTONIN N-ACETYLTRANSFERASE"/>
    <property type="match status" value="1"/>
</dbReference>
<dbReference type="InterPro" id="IPR051635">
    <property type="entry name" value="SNAT-like"/>
</dbReference>
<dbReference type="Pfam" id="PF00583">
    <property type="entry name" value="Acetyltransf_1"/>
    <property type="match status" value="2"/>
</dbReference>
<evidence type="ECO:0000256" key="3">
    <source>
        <dbReference type="SAM" id="MobiDB-lite"/>
    </source>
</evidence>
<dbReference type="CDD" id="cd04301">
    <property type="entry name" value="NAT_SF"/>
    <property type="match status" value="2"/>
</dbReference>
<evidence type="ECO:0000256" key="1">
    <source>
        <dbReference type="ARBA" id="ARBA00022679"/>
    </source>
</evidence>
<evidence type="ECO:0000259" key="4">
    <source>
        <dbReference type="PROSITE" id="PS51186"/>
    </source>
</evidence>
<accession>A0A9Q5I2X3</accession>
<dbReference type="PANTHER" id="PTHR10908:SF0">
    <property type="entry name" value="SEROTONIN N-ACETYLTRANSFERASE"/>
    <property type="match status" value="1"/>
</dbReference>
<dbReference type="GO" id="GO:0005737">
    <property type="term" value="C:cytoplasm"/>
    <property type="evidence" value="ECO:0007669"/>
    <property type="project" value="TreeGrafter"/>
</dbReference>
<dbReference type="InterPro" id="IPR000182">
    <property type="entry name" value="GNAT_dom"/>
</dbReference>
<feature type="compositionally biased region" description="Polar residues" evidence="3">
    <location>
        <begin position="699"/>
        <end position="708"/>
    </location>
</feature>
<dbReference type="SUPFAM" id="SSF51316">
    <property type="entry name" value="Mss4-like"/>
    <property type="match status" value="1"/>
</dbReference>
<dbReference type="GO" id="GO:0004059">
    <property type="term" value="F:aralkylamine N-acetyltransferase activity"/>
    <property type="evidence" value="ECO:0007669"/>
    <property type="project" value="TreeGrafter"/>
</dbReference>
<dbReference type="Gene3D" id="3.40.630.30">
    <property type="match status" value="2"/>
</dbReference>
<comment type="caution">
    <text evidence="5">The sequence shown here is derived from an EMBL/GenBank/DDBJ whole genome shotgun (WGS) entry which is preliminary data.</text>
</comment>
<dbReference type="InterPro" id="IPR016181">
    <property type="entry name" value="Acyl_CoA_acyltransferase"/>
</dbReference>
<reference evidence="5" key="1">
    <citation type="submission" date="2016-06" db="EMBL/GenBank/DDBJ databases">
        <title>Draft Genome sequence of the fungus Inonotus baumii.</title>
        <authorList>
            <person name="Zhu H."/>
            <person name="Lin W."/>
        </authorList>
    </citation>
    <scope>NUCLEOTIDE SEQUENCE</scope>
    <source>
        <strain evidence="5">821</strain>
    </source>
</reference>
<protein>
    <submittedName>
        <fullName evidence="5">Acyl-CoA N-acyltransferase</fullName>
    </submittedName>
</protein>
<feature type="domain" description="N-acetyltransferase" evidence="4">
    <location>
        <begin position="8"/>
        <end position="173"/>
    </location>
</feature>
<dbReference type="AlphaFoldDB" id="A0A9Q5I2X3"/>
<dbReference type="InterPro" id="IPR011057">
    <property type="entry name" value="Mss4-like_sf"/>
</dbReference>
<dbReference type="InterPro" id="IPR011323">
    <property type="entry name" value="Mss4/transl-control_tumour"/>
</dbReference>
<dbReference type="Proteomes" id="UP000757232">
    <property type="component" value="Unassembled WGS sequence"/>
</dbReference>
<keyword evidence="2" id="KW-0012">Acyltransferase</keyword>
<evidence type="ECO:0000313" key="5">
    <source>
        <dbReference type="EMBL" id="OCB90715.1"/>
    </source>
</evidence>
<organism evidence="5 6">
    <name type="scientific">Sanghuangporus baumii</name>
    <name type="common">Phellinus baumii</name>
    <dbReference type="NCBI Taxonomy" id="108892"/>
    <lineage>
        <taxon>Eukaryota</taxon>
        <taxon>Fungi</taxon>
        <taxon>Dikarya</taxon>
        <taxon>Basidiomycota</taxon>
        <taxon>Agaricomycotina</taxon>
        <taxon>Agaricomycetes</taxon>
        <taxon>Hymenochaetales</taxon>
        <taxon>Hymenochaetaceae</taxon>
        <taxon>Sanghuangporus</taxon>
    </lineage>
</organism>
<dbReference type="PROSITE" id="PS51186">
    <property type="entry name" value="GNAT"/>
    <property type="match status" value="2"/>
</dbReference>
<dbReference type="Gene3D" id="2.170.150.10">
    <property type="entry name" value="Metal Binding Protein, Guanine Nucleotide Exchange Factor, Chain A"/>
    <property type="match status" value="2"/>
</dbReference>
<sequence>MMQLPPELIFDLVQAEEVPAVFDLETKGFPADEVTPIEHFIMRQELVPSLFLGAFMPSSTTKFRRIPIGFACATRSLSPTFTTESMKTHDPEGSSVCIQNVVVSTAYQRRGIALALVEQIIAEVRNDGLTKRLLLICRDNARAVYEKAGFEYVGVSPVVLGARPWDEMRLVLKEPACSSSVGPPTVNGIARLLPHESTPQSSSHLDIAQQMNGIVTRSSSCLLSSFARGLSEVTTDTKGVKSNKYDILCPRTGCDCIILKSNAGHLVEKYIPELDIVEQSSSSPLASLPALGIRAPCWLVQPSPMSFENIELSHFLNQGSASQDSINDDYAHNLLKLEFPEGEAATLEQFKMRQEFASSLFLGAFLPPPSEDSKRVIIGFVCATRSKLPTSTGESIEKHDPNGSSVCIHAVVVASHYQRCGIALALLKEYVARMRIDGSTNRLLLICNENTRALYEKAGFEYVEPSPVVHGPLPWGEMRIILDDIQGEKKEEEPRNAESQSPSNTLSGFGSEPLPPGLLEALQRSISSRNRPSARLLSSFLGSVDDVTNDSDGVKSNKYGILCPRLGCGCLILKAGVGTLVEKELPELEQAGKPPAGLLATLPPTGRSVSCWLVQPNPMVFENICFSRAIDRGTGTQGRYLGQHVDYSSRKLIVFSFEMCSTDAQAPELRGLQFGSSWVVCRGCTGVLVVVRTSRVPTSGKSFRGNSAENREIGAKWD</sequence>
<feature type="region of interest" description="Disordered" evidence="3">
    <location>
        <begin position="699"/>
        <end position="718"/>
    </location>
</feature>
<keyword evidence="1" id="KW-0808">Transferase</keyword>
<keyword evidence="6" id="KW-1185">Reference proteome</keyword>
<feature type="compositionally biased region" description="Basic and acidic residues" evidence="3">
    <location>
        <begin position="709"/>
        <end position="718"/>
    </location>
</feature>
<dbReference type="EMBL" id="LNZH02000121">
    <property type="protein sequence ID" value="OCB90715.1"/>
    <property type="molecule type" value="Genomic_DNA"/>
</dbReference>
<evidence type="ECO:0000256" key="2">
    <source>
        <dbReference type="ARBA" id="ARBA00023315"/>
    </source>
</evidence>
<proteinExistence type="predicted"/>